<dbReference type="PANTHER" id="PTHR35804">
    <property type="entry name" value="LYSINE EXPORTER LYSO"/>
    <property type="match status" value="1"/>
</dbReference>
<reference evidence="2" key="3">
    <citation type="journal article" date="2001" name="Genome Res.">
        <title>Genome evolution at the genus level: comparison of three complete genomes of hyperthermophilic archaea.</title>
        <authorList>
            <person name="Lecompte O."/>
            <person name="Ripp R."/>
            <person name="Puzos-Barbe V."/>
            <person name="Duprat S."/>
            <person name="Heilig R."/>
            <person name="Dietrich J."/>
            <person name="Thierry J.C."/>
            <person name="Poch O."/>
        </authorList>
    </citation>
    <scope>NUCLEOTIDE SEQUENCE</scope>
    <source>
        <strain evidence="2">Orsay</strain>
    </source>
</reference>
<keyword evidence="1" id="KW-0472">Membrane</keyword>
<evidence type="ECO:0000313" key="4">
    <source>
        <dbReference type="Proteomes" id="UP000000810"/>
    </source>
</evidence>
<sequence>MKFTVIILLALSLGFILGKLGFDPGNSYELALYALIFVIGLDLGANAKAEEVKKAISHKTLALPIATLLGSIIGGIVSSFIVGLPLKWALTISAGVGWYSLTGAILTQYSPVYGVIGFLANFIREVITVTAYPILARILGKEVAISIGGATTMDTTLPLIVKFGGKDAGIIAFIHGFLLSLLVPILVPTLASMGGD</sequence>
<dbReference type="HOGENOM" id="CLU_078428_1_0_2"/>
<reference evidence="2" key="1">
    <citation type="submission" date="1999-07" db="EMBL/GenBank/DDBJ databases">
        <authorList>
            <person name="Genoscope"/>
        </authorList>
    </citation>
    <scope>NUCLEOTIDE SEQUENCE</scope>
    <source>
        <strain evidence="2">Orsay</strain>
    </source>
</reference>
<dbReference type="Proteomes" id="UP000000810">
    <property type="component" value="Chromosome"/>
</dbReference>
<dbReference type="GO" id="GO:0015661">
    <property type="term" value="F:L-lysine efflux transmembrane transporter activity"/>
    <property type="evidence" value="ECO:0007669"/>
    <property type="project" value="InterPro"/>
</dbReference>
<accession>Q9UYY3</accession>
<dbReference type="eggNOG" id="arCOG01615">
    <property type="taxonomic scope" value="Archaea"/>
</dbReference>
<dbReference type="OrthoDB" id="21422at2157"/>
<dbReference type="PANTHER" id="PTHR35804:SF1">
    <property type="entry name" value="LYSINE EXPORTER LYSO"/>
    <property type="match status" value="1"/>
</dbReference>
<evidence type="ECO:0000256" key="1">
    <source>
        <dbReference type="SAM" id="Phobius"/>
    </source>
</evidence>
<dbReference type="InterPro" id="IPR005642">
    <property type="entry name" value="LysO"/>
</dbReference>
<dbReference type="PIR" id="B75048">
    <property type="entry name" value="B75048"/>
</dbReference>
<evidence type="ECO:0000313" key="5">
    <source>
        <dbReference type="Proteomes" id="UP000009139"/>
    </source>
</evidence>
<dbReference type="Proteomes" id="UP000009139">
    <property type="component" value="Chromosome"/>
</dbReference>
<feature type="transmembrane region" description="Helical" evidence="1">
    <location>
        <begin position="61"/>
        <end position="82"/>
    </location>
</feature>
<organism evidence="2 4">
    <name type="scientific">Pyrococcus abyssi (strain GE5 / Orsay)</name>
    <dbReference type="NCBI Taxonomy" id="272844"/>
    <lineage>
        <taxon>Archaea</taxon>
        <taxon>Methanobacteriati</taxon>
        <taxon>Methanobacteriota</taxon>
        <taxon>Thermococci</taxon>
        <taxon>Thermococcales</taxon>
        <taxon>Thermococcaceae</taxon>
        <taxon>Pyrococcus</taxon>
    </lineage>
</organism>
<feature type="transmembrane region" description="Helical" evidence="1">
    <location>
        <begin position="28"/>
        <end position="49"/>
    </location>
</feature>
<proteinExistence type="predicted"/>
<evidence type="ECO:0000313" key="3">
    <source>
        <dbReference type="EMBL" id="CCE70817.1"/>
    </source>
</evidence>
<dbReference type="Pfam" id="PF03956">
    <property type="entry name" value="Lys_export"/>
    <property type="match status" value="1"/>
</dbReference>
<keyword evidence="4" id="KW-1185">Reference proteome</keyword>
<reference evidence="2" key="2">
    <citation type="journal article" date="2000" name="J. Mol. Biol.">
        <title>Archaeal homologs of eukaryotic methylation guide small nucleolar RNAs: lessons from the Pyrococcus genomes.</title>
        <authorList>
            <person name="Gaspin C."/>
            <person name="Cavaille J."/>
            <person name="Erauso G."/>
        </authorList>
    </citation>
    <scope>NUCLEOTIDE SEQUENCE</scope>
    <source>
        <strain evidence="2">Orsay</strain>
    </source>
</reference>
<dbReference type="EMBL" id="AJ248287">
    <property type="protein sequence ID" value="CAB50279.1"/>
    <property type="molecule type" value="Genomic_DNA"/>
</dbReference>
<keyword evidence="1" id="KW-1133">Transmembrane helix</keyword>
<dbReference type="RefSeq" id="WP_010868489.1">
    <property type="nucleotide sequence ID" value="NC_000868.1"/>
</dbReference>
<evidence type="ECO:0000313" key="2">
    <source>
        <dbReference type="EMBL" id="CAB50279.1"/>
    </source>
</evidence>
<keyword evidence="1" id="KW-0812">Transmembrane</keyword>
<dbReference type="GO" id="GO:0005886">
    <property type="term" value="C:plasma membrane"/>
    <property type="evidence" value="ECO:0007669"/>
    <property type="project" value="TreeGrafter"/>
</dbReference>
<protein>
    <submittedName>
        <fullName evidence="2">Membrane protein, putative</fullName>
    </submittedName>
</protein>
<dbReference type="STRING" id="272844.PAB0910"/>
<reference evidence="2 4" key="4">
    <citation type="journal article" date="2003" name="Mol. Microbiol.">
        <title>An integrated analysis of the genome of the hyperthermophilic archaeon Pyrococcus abyssi.</title>
        <authorList>
            <person name="Cohen G."/>
            <person name="Barbe V."/>
            <person name="Flament D."/>
            <person name="Galperin M."/>
            <person name="Heilig R."/>
            <person name="Ripp R."/>
            <person name="Lecompte O."/>
            <person name="Prieur D."/>
            <person name="Poch O."/>
            <person name="Quellerou J."/>
            <person name="Thierry J.C."/>
            <person name="Van der Oost J."/>
            <person name="Weissenbach J."/>
            <person name="Zivanovic Y."/>
            <person name="Forterre P."/>
        </authorList>
    </citation>
    <scope>NUCLEOTIDE SEQUENCE [LARGE SCALE GENOMIC DNA]</scope>
    <source>
        <strain evidence="4">GE5 / Orsay</strain>
        <strain evidence="2">Orsay</strain>
    </source>
</reference>
<dbReference type="KEGG" id="pab:PAB0910"/>
<dbReference type="EMBL" id="HE613800">
    <property type="protein sequence ID" value="CCE70817.1"/>
    <property type="molecule type" value="Genomic_DNA"/>
</dbReference>
<name>Q9UYY3_PYRAB</name>
<dbReference type="AlphaFoldDB" id="Q9UYY3"/>
<gene>
    <name evidence="2" type="ordered locus">PAB0910</name>
</gene>
<dbReference type="PATRIC" id="fig|272844.11.peg.1460"/>
<reference evidence="3 5" key="5">
    <citation type="journal article" date="2012" name="Curr. Microbiol.">
        <title>Re-annotation of two hyperthermophilic archaea Pyrococcus abyssi GE5 and Pyrococcus furiosus DSM 3638.</title>
        <authorList>
            <person name="Gao J."/>
            <person name="Wang J."/>
        </authorList>
    </citation>
    <scope>GENOME REANNOTATION</scope>
    <source>
        <strain evidence="3">GE5</strain>
        <strain evidence="5">GE5 / Orsay</strain>
    </source>
</reference>
<feature type="transmembrane region" description="Helical" evidence="1">
    <location>
        <begin position="168"/>
        <end position="191"/>
    </location>
</feature>